<evidence type="ECO:0000313" key="4">
    <source>
        <dbReference type="Proteomes" id="UP000783742"/>
    </source>
</evidence>
<keyword evidence="1" id="KW-0808">Transferase</keyword>
<dbReference type="GO" id="GO:0032259">
    <property type="term" value="P:methylation"/>
    <property type="evidence" value="ECO:0007669"/>
    <property type="project" value="UniProtKB-KW"/>
</dbReference>
<feature type="domain" description="Methyltransferase" evidence="2">
    <location>
        <begin position="40"/>
        <end position="132"/>
    </location>
</feature>
<gene>
    <name evidence="3" type="ORF">KQI68_08140</name>
</gene>
<organism evidence="3 4">
    <name type="scientific">Peptoniphilus ovalis</name>
    <dbReference type="NCBI Taxonomy" id="2841503"/>
    <lineage>
        <taxon>Bacteria</taxon>
        <taxon>Bacillati</taxon>
        <taxon>Bacillota</taxon>
        <taxon>Tissierellia</taxon>
        <taxon>Tissierellales</taxon>
        <taxon>Peptoniphilaceae</taxon>
        <taxon>Peptoniphilus</taxon>
    </lineage>
</organism>
<evidence type="ECO:0000313" key="3">
    <source>
        <dbReference type="EMBL" id="MBU5669803.1"/>
    </source>
</evidence>
<dbReference type="RefSeq" id="WP_216549641.1">
    <property type="nucleotide sequence ID" value="NZ_JAHLQO010000005.1"/>
</dbReference>
<protein>
    <submittedName>
        <fullName evidence="3">Class I SAM-dependent methyltransferase</fullName>
    </submittedName>
</protein>
<evidence type="ECO:0000256" key="1">
    <source>
        <dbReference type="ARBA" id="ARBA00022679"/>
    </source>
</evidence>
<dbReference type="EMBL" id="JAHLQO010000005">
    <property type="protein sequence ID" value="MBU5669803.1"/>
    <property type="molecule type" value="Genomic_DNA"/>
</dbReference>
<dbReference type="Pfam" id="PF13649">
    <property type="entry name" value="Methyltransf_25"/>
    <property type="match status" value="1"/>
</dbReference>
<keyword evidence="4" id="KW-1185">Reference proteome</keyword>
<comment type="caution">
    <text evidence="3">The sequence shown here is derived from an EMBL/GenBank/DDBJ whole genome shotgun (WGS) entry which is preliminary data.</text>
</comment>
<sequence length="241" mass="28826">MMYGDFAYIYDKLMYDLDYKKIYKFILEVLNDKNLEPKIILEMACGTGELTEHLVDKFEVHAFDLSYDMLSVCENKIKNKRLKLFRQDMTNFKAPTNYDAIFSVGDSLNYVIEKVGFESALKSAYEHLNEDGILIFDLNTEYKFKNISPVTVDEVDEVFYVWENIYDEEKKLNTYGINFFVNTERDLYERFYEEHVERAYSIDYVLSFLEEIGYKDIEVYDDYEKNEISEETNRYTIIARK</sequence>
<dbReference type="GO" id="GO:0008168">
    <property type="term" value="F:methyltransferase activity"/>
    <property type="evidence" value="ECO:0007669"/>
    <property type="project" value="UniProtKB-KW"/>
</dbReference>
<dbReference type="InterPro" id="IPR041698">
    <property type="entry name" value="Methyltransf_25"/>
</dbReference>
<accession>A0ABS6FHZ6</accession>
<dbReference type="Proteomes" id="UP000783742">
    <property type="component" value="Unassembled WGS sequence"/>
</dbReference>
<dbReference type="CDD" id="cd02440">
    <property type="entry name" value="AdoMet_MTases"/>
    <property type="match status" value="1"/>
</dbReference>
<keyword evidence="3" id="KW-0489">Methyltransferase</keyword>
<name>A0ABS6FHZ6_9FIRM</name>
<evidence type="ECO:0000259" key="2">
    <source>
        <dbReference type="Pfam" id="PF13649"/>
    </source>
</evidence>
<reference evidence="3 4" key="1">
    <citation type="submission" date="2021-06" db="EMBL/GenBank/DDBJ databases">
        <authorList>
            <person name="Sun Q."/>
            <person name="Li D."/>
        </authorList>
    </citation>
    <scope>NUCLEOTIDE SEQUENCE [LARGE SCALE GENOMIC DNA]</scope>
    <source>
        <strain evidence="3 4">MSJ-1</strain>
    </source>
</reference>
<dbReference type="PANTHER" id="PTHR43861">
    <property type="entry name" value="TRANS-ACONITATE 2-METHYLTRANSFERASE-RELATED"/>
    <property type="match status" value="1"/>
</dbReference>
<proteinExistence type="predicted"/>